<dbReference type="EMBL" id="CM042047">
    <property type="protein sequence ID" value="KAI3769776.1"/>
    <property type="molecule type" value="Genomic_DNA"/>
</dbReference>
<gene>
    <name evidence="1" type="ORF">L6452_00889</name>
</gene>
<reference evidence="1 2" key="2">
    <citation type="journal article" date="2022" name="Mol. Ecol. Resour.">
        <title>The genomes of chicory, endive, great burdock and yacon provide insights into Asteraceae paleo-polyploidization history and plant inulin production.</title>
        <authorList>
            <person name="Fan W."/>
            <person name="Wang S."/>
            <person name="Wang H."/>
            <person name="Wang A."/>
            <person name="Jiang F."/>
            <person name="Liu H."/>
            <person name="Zhao H."/>
            <person name="Xu D."/>
            <person name="Zhang Y."/>
        </authorList>
    </citation>
    <scope>NUCLEOTIDE SEQUENCE [LARGE SCALE GENOMIC DNA]</scope>
    <source>
        <strain evidence="2">cv. Niubang</strain>
    </source>
</reference>
<protein>
    <submittedName>
        <fullName evidence="1">Uncharacterized protein</fullName>
    </submittedName>
</protein>
<dbReference type="Proteomes" id="UP001055879">
    <property type="component" value="Linkage Group LG01"/>
</dbReference>
<evidence type="ECO:0000313" key="1">
    <source>
        <dbReference type="EMBL" id="KAI3769776.1"/>
    </source>
</evidence>
<sequence>MCPVIAICSFFLANMMMYTYANATKYSTSKSIVNIVSYLQYISTFNLFATCTQIYSNIKHGAIQGRTLLFDNTYKTKKPTTVVAHVIDRIWWLPLISTFLRRNKCPSSGAVLPPHSAPLIPSPLLSHQIYLPHILD</sequence>
<reference evidence="2" key="1">
    <citation type="journal article" date="2022" name="Mol. Ecol. Resour.">
        <title>The genomes of chicory, endive, great burdock and yacon provide insights into Asteraceae palaeo-polyploidization history and plant inulin production.</title>
        <authorList>
            <person name="Fan W."/>
            <person name="Wang S."/>
            <person name="Wang H."/>
            <person name="Wang A."/>
            <person name="Jiang F."/>
            <person name="Liu H."/>
            <person name="Zhao H."/>
            <person name="Xu D."/>
            <person name="Zhang Y."/>
        </authorList>
    </citation>
    <scope>NUCLEOTIDE SEQUENCE [LARGE SCALE GENOMIC DNA]</scope>
    <source>
        <strain evidence="2">cv. Niubang</strain>
    </source>
</reference>
<proteinExistence type="predicted"/>
<accession>A0ACB9FFK5</accession>
<comment type="caution">
    <text evidence="1">The sequence shown here is derived from an EMBL/GenBank/DDBJ whole genome shotgun (WGS) entry which is preliminary data.</text>
</comment>
<organism evidence="1 2">
    <name type="scientific">Arctium lappa</name>
    <name type="common">Greater burdock</name>
    <name type="synonym">Lappa major</name>
    <dbReference type="NCBI Taxonomy" id="4217"/>
    <lineage>
        <taxon>Eukaryota</taxon>
        <taxon>Viridiplantae</taxon>
        <taxon>Streptophyta</taxon>
        <taxon>Embryophyta</taxon>
        <taxon>Tracheophyta</taxon>
        <taxon>Spermatophyta</taxon>
        <taxon>Magnoliopsida</taxon>
        <taxon>eudicotyledons</taxon>
        <taxon>Gunneridae</taxon>
        <taxon>Pentapetalae</taxon>
        <taxon>asterids</taxon>
        <taxon>campanulids</taxon>
        <taxon>Asterales</taxon>
        <taxon>Asteraceae</taxon>
        <taxon>Carduoideae</taxon>
        <taxon>Cardueae</taxon>
        <taxon>Arctiinae</taxon>
        <taxon>Arctium</taxon>
    </lineage>
</organism>
<keyword evidence="2" id="KW-1185">Reference proteome</keyword>
<name>A0ACB9FFK5_ARCLA</name>
<evidence type="ECO:0000313" key="2">
    <source>
        <dbReference type="Proteomes" id="UP001055879"/>
    </source>
</evidence>